<proteinExistence type="predicted"/>
<dbReference type="WBParaSite" id="ES5_v2.g21179.t1">
    <property type="protein sequence ID" value="ES5_v2.g21179.t1"/>
    <property type="gene ID" value="ES5_v2.g21179"/>
</dbReference>
<reference evidence="2" key="1">
    <citation type="submission" date="2022-11" db="UniProtKB">
        <authorList>
            <consortium name="WormBaseParasite"/>
        </authorList>
    </citation>
    <scope>IDENTIFICATION</scope>
</reference>
<organism evidence="1 2">
    <name type="scientific">Panagrolaimus sp. ES5</name>
    <dbReference type="NCBI Taxonomy" id="591445"/>
    <lineage>
        <taxon>Eukaryota</taxon>
        <taxon>Metazoa</taxon>
        <taxon>Ecdysozoa</taxon>
        <taxon>Nematoda</taxon>
        <taxon>Chromadorea</taxon>
        <taxon>Rhabditida</taxon>
        <taxon>Tylenchina</taxon>
        <taxon>Panagrolaimomorpha</taxon>
        <taxon>Panagrolaimoidea</taxon>
        <taxon>Panagrolaimidae</taxon>
        <taxon>Panagrolaimus</taxon>
    </lineage>
</organism>
<name>A0AC34FV54_9BILA</name>
<evidence type="ECO:0000313" key="2">
    <source>
        <dbReference type="WBParaSite" id="ES5_v2.g21179.t1"/>
    </source>
</evidence>
<accession>A0AC34FV54</accession>
<dbReference type="Proteomes" id="UP000887579">
    <property type="component" value="Unplaced"/>
</dbReference>
<sequence length="256" mass="29140">MKNHLLLLLFFILLGSLLNVKCDTEWGKVANDFNTVTSNVKQASDTWQSALDLFKSASNFFGPIGSVVGFATTIMGLGEPGPEAAILKKLEELQKTLMTEFKRLGEKMELGFDKIFYHIDKTDYRANVVDEIRSLWDKLLILNNHPNNTDALKKFKVACSDYKPEEILLKMYDRITIEPSILTSLITASVYDWEAYQDFSSSVVQQLMQLENLFVYCEMITNNFTNINQSSSTESFYQRVPEIAAAIKNAEVRMKV</sequence>
<evidence type="ECO:0000313" key="1">
    <source>
        <dbReference type="Proteomes" id="UP000887579"/>
    </source>
</evidence>
<protein>
    <submittedName>
        <fullName evidence="2">Uncharacterized protein</fullName>
    </submittedName>
</protein>